<dbReference type="AlphaFoldDB" id="A0A1J4KW90"/>
<evidence type="ECO:0000313" key="1">
    <source>
        <dbReference type="EMBL" id="OHT15499.1"/>
    </source>
</evidence>
<gene>
    <name evidence="1" type="ORF">TRFO_02810</name>
</gene>
<protein>
    <submittedName>
        <fullName evidence="1">Uncharacterized protein</fullName>
    </submittedName>
</protein>
<reference evidence="1" key="1">
    <citation type="submission" date="2016-10" db="EMBL/GenBank/DDBJ databases">
        <authorList>
            <person name="Benchimol M."/>
            <person name="Almeida L.G."/>
            <person name="Vasconcelos A.T."/>
            <person name="Perreira-Neves A."/>
            <person name="Rosa I.A."/>
            <person name="Tasca T."/>
            <person name="Bogo M.R."/>
            <person name="de Souza W."/>
        </authorList>
    </citation>
    <scope>NUCLEOTIDE SEQUENCE [LARGE SCALE GENOMIC DNA]</scope>
    <source>
        <strain evidence="1">K</strain>
    </source>
</reference>
<dbReference type="Proteomes" id="UP000179807">
    <property type="component" value="Unassembled WGS sequence"/>
</dbReference>
<comment type="caution">
    <text evidence="1">The sequence shown here is derived from an EMBL/GenBank/DDBJ whole genome shotgun (WGS) entry which is preliminary data.</text>
</comment>
<evidence type="ECO:0000313" key="2">
    <source>
        <dbReference type="Proteomes" id="UP000179807"/>
    </source>
</evidence>
<sequence length="861" mass="101519">MELSLSENLILVAKGCIKDENLDKIAILDASVALSKLEKSYDSFEWAIENLHKLNHFESRKVGINIIKSHLSSRWTQIPIHMFDILYDEFFENIFQDSNLYCPSFIDNISDIQFSLIKILYPRHFSFFDLDDPTSILNKSSTILFPFLKKFFKKPKHKFDNMIEDGSFSNIVSVIVNAIESNYCQSNQEIWCSLIDWIPVQHFNKIAFISKVFGDFPEKMDNVNLFISTIIHVFREKGLQISEKYEIIDKFELLKKLSFIILNNTSNTELIDSILTIISLFYNPDVHNYENYKLFMEIVYQLFINALPFSQQSDKLTQLNMIIIDDIQNNPNSIISIDSLLFYIKSAYEKPFDSSIISLRNSLYLLCLRISFLREISLINIFKIIDIASNQERIYRTLQAFLFLTNINNNSVKLNEFCLQIVNYFIGLLENNDYYTENIFTLSKLYLISLKYSCPNNFANIIFNKMVDLLNEVSPNVFESLSELIYKICIYKHKEICTNRRVKENIYYFINTNNIFLLKSAELLILDFSENWSIDHDFTNEILLLLHENSNKFQIPVKNELIESYLNIIGICSHMSKTIDYEDLIQLLIFFYNLNNNLPNSTLTLLFIKNMIKIGHFQVIEYLLNMFEHHQGFKDDIISHIVFFITPYLEEGVENGKLQILFNCILNFSFDKIKNKNALNNFITNQNHINTNCHYNIYNKNYSNNYCYTCNNNYNNQNQKIIYEDVMSVFISSSIPLLTIADIDLIVKANELLLFYFENFQLSHNAFNSISKYVLTLPEQQLDQFFRKTWNKILCKNCFLPNAKDIAHFHQEVFKLYPQLVHSLMSEQDENNSNFKLRQLYYEAISIQNPLKMDNFFKTFY</sequence>
<dbReference type="RefSeq" id="XP_068368635.1">
    <property type="nucleotide sequence ID" value="XM_068490920.1"/>
</dbReference>
<accession>A0A1J4KW90</accession>
<organism evidence="1 2">
    <name type="scientific">Tritrichomonas foetus</name>
    <dbReference type="NCBI Taxonomy" id="1144522"/>
    <lineage>
        <taxon>Eukaryota</taxon>
        <taxon>Metamonada</taxon>
        <taxon>Parabasalia</taxon>
        <taxon>Tritrichomonadida</taxon>
        <taxon>Tritrichomonadidae</taxon>
        <taxon>Tritrichomonas</taxon>
    </lineage>
</organism>
<dbReference type="GeneID" id="94825624"/>
<proteinExistence type="predicted"/>
<dbReference type="EMBL" id="MLAK01000217">
    <property type="protein sequence ID" value="OHT15499.1"/>
    <property type="molecule type" value="Genomic_DNA"/>
</dbReference>
<keyword evidence="2" id="KW-1185">Reference proteome</keyword>
<name>A0A1J4KW90_9EUKA</name>
<dbReference type="VEuPathDB" id="TrichDB:TRFO_02810"/>